<accession>A0A8H5AXI4</accession>
<dbReference type="InterPro" id="IPR026082">
    <property type="entry name" value="ABCA"/>
</dbReference>
<keyword evidence="3" id="KW-0547">Nucleotide-binding</keyword>
<organism evidence="7 8">
    <name type="scientific">Psilocybe cf. subviscida</name>
    <dbReference type="NCBI Taxonomy" id="2480587"/>
    <lineage>
        <taxon>Eukaryota</taxon>
        <taxon>Fungi</taxon>
        <taxon>Dikarya</taxon>
        <taxon>Basidiomycota</taxon>
        <taxon>Agaricomycotina</taxon>
        <taxon>Agaricomycetes</taxon>
        <taxon>Agaricomycetidae</taxon>
        <taxon>Agaricales</taxon>
        <taxon>Agaricineae</taxon>
        <taxon>Strophariaceae</taxon>
        <taxon>Psilocybe</taxon>
    </lineage>
</organism>
<dbReference type="Gene3D" id="3.40.50.300">
    <property type="entry name" value="P-loop containing nucleotide triphosphate hydrolases"/>
    <property type="match status" value="2"/>
</dbReference>
<name>A0A8H5AXI4_9AGAR</name>
<dbReference type="Proteomes" id="UP000567179">
    <property type="component" value="Unassembled WGS sequence"/>
</dbReference>
<evidence type="ECO:0000256" key="2">
    <source>
        <dbReference type="ARBA" id="ARBA00022737"/>
    </source>
</evidence>
<dbReference type="GO" id="GO:0140359">
    <property type="term" value="F:ABC-type transporter activity"/>
    <property type="evidence" value="ECO:0007669"/>
    <property type="project" value="InterPro"/>
</dbReference>
<evidence type="ECO:0000256" key="3">
    <source>
        <dbReference type="ARBA" id="ARBA00022741"/>
    </source>
</evidence>
<feature type="transmembrane region" description="Helical" evidence="5">
    <location>
        <begin position="830"/>
        <end position="848"/>
    </location>
</feature>
<feature type="transmembrane region" description="Helical" evidence="5">
    <location>
        <begin position="304"/>
        <end position="325"/>
    </location>
</feature>
<dbReference type="PANTHER" id="PTHR19229">
    <property type="entry name" value="ATP-BINDING CASSETTE TRANSPORTER SUBFAMILY A ABCA"/>
    <property type="match status" value="1"/>
</dbReference>
<dbReference type="InterPro" id="IPR003593">
    <property type="entry name" value="AAA+_ATPase"/>
</dbReference>
<dbReference type="PROSITE" id="PS00211">
    <property type="entry name" value="ABC_TRANSPORTER_1"/>
    <property type="match status" value="2"/>
</dbReference>
<feature type="transmembrane region" description="Helical" evidence="5">
    <location>
        <begin position="407"/>
        <end position="428"/>
    </location>
</feature>
<dbReference type="InterPro" id="IPR027417">
    <property type="entry name" value="P-loop_NTPase"/>
</dbReference>
<reference evidence="7 8" key="1">
    <citation type="journal article" date="2020" name="ISME J.">
        <title>Uncovering the hidden diversity of litter-decomposition mechanisms in mushroom-forming fungi.</title>
        <authorList>
            <person name="Floudas D."/>
            <person name="Bentzer J."/>
            <person name="Ahren D."/>
            <person name="Johansson T."/>
            <person name="Persson P."/>
            <person name="Tunlid A."/>
        </authorList>
    </citation>
    <scope>NUCLEOTIDE SEQUENCE [LARGE SCALE GENOMIC DNA]</scope>
    <source>
        <strain evidence="7 8">CBS 101986</strain>
    </source>
</reference>
<keyword evidence="8" id="KW-1185">Reference proteome</keyword>
<feature type="domain" description="ABC transporter" evidence="6">
    <location>
        <begin position="460"/>
        <end position="694"/>
    </location>
</feature>
<dbReference type="GO" id="GO:0016887">
    <property type="term" value="F:ATP hydrolysis activity"/>
    <property type="evidence" value="ECO:0007669"/>
    <property type="project" value="InterPro"/>
</dbReference>
<dbReference type="PANTHER" id="PTHR19229:SF36">
    <property type="entry name" value="ATP-BINDING CASSETTE SUB-FAMILY A MEMBER 2"/>
    <property type="match status" value="1"/>
</dbReference>
<dbReference type="SUPFAM" id="SSF52540">
    <property type="entry name" value="P-loop containing nucleoside triphosphate hydrolases"/>
    <property type="match status" value="2"/>
</dbReference>
<dbReference type="GO" id="GO:0016020">
    <property type="term" value="C:membrane"/>
    <property type="evidence" value="ECO:0007669"/>
    <property type="project" value="InterPro"/>
</dbReference>
<keyword evidence="4" id="KW-0067">ATP-binding</keyword>
<feature type="transmembrane region" description="Helical" evidence="5">
    <location>
        <begin position="276"/>
        <end position="297"/>
    </location>
</feature>
<dbReference type="InterPro" id="IPR003439">
    <property type="entry name" value="ABC_transporter-like_ATP-bd"/>
</dbReference>
<feature type="transmembrane region" description="Helical" evidence="5">
    <location>
        <begin position="1057"/>
        <end position="1082"/>
    </location>
</feature>
<dbReference type="GO" id="GO:0005319">
    <property type="term" value="F:lipid transporter activity"/>
    <property type="evidence" value="ECO:0007669"/>
    <property type="project" value="TreeGrafter"/>
</dbReference>
<feature type="transmembrane region" description="Helical" evidence="5">
    <location>
        <begin position="28"/>
        <end position="48"/>
    </location>
</feature>
<evidence type="ECO:0000256" key="4">
    <source>
        <dbReference type="ARBA" id="ARBA00022840"/>
    </source>
</evidence>
<keyword evidence="2" id="KW-0677">Repeat</keyword>
<evidence type="ECO:0000256" key="5">
    <source>
        <dbReference type="SAM" id="Phobius"/>
    </source>
</evidence>
<feature type="transmembrane region" description="Helical" evidence="5">
    <location>
        <begin position="337"/>
        <end position="358"/>
    </location>
</feature>
<feature type="transmembrane region" description="Helical" evidence="5">
    <location>
        <begin position="1210"/>
        <end position="1227"/>
    </location>
</feature>
<keyword evidence="5" id="KW-0812">Transmembrane</keyword>
<dbReference type="Pfam" id="PF00005">
    <property type="entry name" value="ABC_tran"/>
    <property type="match status" value="2"/>
</dbReference>
<dbReference type="PROSITE" id="PS50893">
    <property type="entry name" value="ABC_TRANSPORTER_2"/>
    <property type="match status" value="2"/>
</dbReference>
<feature type="transmembrane region" description="Helical" evidence="5">
    <location>
        <begin position="1094"/>
        <end position="1117"/>
    </location>
</feature>
<feature type="transmembrane region" description="Helical" evidence="5">
    <location>
        <begin position="365"/>
        <end position="387"/>
    </location>
</feature>
<protein>
    <recommendedName>
        <fullName evidence="6">ABC transporter domain-containing protein</fullName>
    </recommendedName>
</protein>
<evidence type="ECO:0000259" key="6">
    <source>
        <dbReference type="PROSITE" id="PS50893"/>
    </source>
</evidence>
<dbReference type="GO" id="GO:0005524">
    <property type="term" value="F:ATP binding"/>
    <property type="evidence" value="ECO:0007669"/>
    <property type="project" value="UniProtKB-KW"/>
</dbReference>
<gene>
    <name evidence="7" type="ORF">D9619_002498</name>
</gene>
<feature type="transmembrane region" description="Helical" evidence="5">
    <location>
        <begin position="1015"/>
        <end position="1036"/>
    </location>
</feature>
<dbReference type="CDD" id="cd03263">
    <property type="entry name" value="ABC_subfamily_A"/>
    <property type="match status" value="2"/>
</dbReference>
<evidence type="ECO:0000313" key="8">
    <source>
        <dbReference type="Proteomes" id="UP000567179"/>
    </source>
</evidence>
<keyword evidence="1" id="KW-0813">Transport</keyword>
<dbReference type="OrthoDB" id="8061355at2759"/>
<keyword evidence="5" id="KW-1133">Transmembrane helix</keyword>
<sequence length="1611" mass="176011">MGPFSQSLFLRQFKALFIKNLLVFRRQWITNIFRAFVFPIAVAILLAYSPSFFGSSSTGGVGPEATLQRLDQTYDGSRPLVWADNTGGVGFVKAADIMAHVTVNFTEKQRANFRKLNSTDDVKNTCILNFSGASSCFAAVTFEAIPTDAVTDARGINYTIHTDTQFFNVDVQRHDNEFDARILPLQWGIDRAIIELSTGKAPPYPDYFFFSRVFIADVQAHLDSKRLRSFTGLPFFLTFVALSYHLAGGVAGERAALLTSHLRAMGALDSARILSWHLSVSLLYLPSWVIIAIVWYLKLFKKTSLGLLVGIHLLEGLTLASWSLFASVPFKKSPQLAAVAASVICIVLAVIPLGLTLLPGVIGAVLSFFFPSMFYIFALQAICGFEQSSDASRTEISVPDPVYRNTLQSLIIAAALGIVIWPIVAVYLERVLHKVSNPSDAISLFNKRTPFTPRDPSVAISIQNIRKIFNNSRLGRKSKEVTAIADVSLDIPTFGITVLLGPNGAGKSTLLSIISGQSSATSGTLAFEGTNQRPPVGTLGIVPQKNVLFGQLTCLENLRLWNAIKAPGGDSSASELEDLIRDCDLQSKMHEFAGTLSGGQKRKLQLAIGLVGGSKVILVDECTSGVDPLSRRALWKTLTTYRHNRTIVLTTHFLDEADFLADRIAVIDAPGKLVAYDTPVALKAAKGEGYSVSVKFGQTDNSSALYQSIEQIVPNASCGHVQDFVYNYQLKTRNTAVIAKVARLIQDSSTSLDIISYELLGTTIEDIFLDLLAKEEPSHPETDQESDSQAGKDTKTSLSEMALSHGRLRSPWAQATTIFHKRLLILRRSWILPLLAMFIGIAGAWWPIRFVTGGVTSCGHHPFDQDSPIPNYPPFLSDVLVSPPSAIDLLNSTLPELYTRVHPPDVMFDTSQTPFLVPQPSKEALINNITASNIIGVDTDNWFGANGGFSIDLANDKLFFGVNAFSFDVGFIETLSNLYWSYAANVTGSGHPNGRRLLSSISILPTVASESLFTLQWVGVFGAVMVIYPAFFAIYIAQERHGLVQAMHLSNGLTNPLGLWLGHLMFDSIFTVVIATVIAIVYSTVRHKFQGVGLLWLIICLYGWAGTLVAYIAATIIKSPLGAFALAVFLQAIVFILYIVGYILTLYFALAPDVPHVMNTIHFTLALVAPINSLTRAALISVNQFTLLCDGDHIASGTALVTLTRFGGPILYLVGWIVVLLLVLAQIDGKFIRFSWSLLLKKRSPIAAWTSEKSLNPDVLDETRYANSPSSTDPLRVLSVCKRFGRNQAVDDVSFTIPHSSVFVLLGPNGAGKTTTLDIIGGHLQPDSGEVKVEGKSIYHDLRQARASFGVCPQFTAIDAQLTVREHLYIYARLRGLSGEVLKRDIDTLLEATGLDIYSNRLASKLSGGNQRKLALAIALVGNPPVVLVDEFSTGIDARMKRELWAVLKQITRDKAVLLTTHSMEEASYLATKVGIMSQRMLAIGTPQELESRNESYEVHFSCHSPEDLLRVRAVMARLPGARMADDVATRFEVPVGSVQSISSTTASENEKEVVESRREALSVASILEVLAQEEESFPEFTVGKSSLETAFIKIINDNHAKGARAGLEEV</sequence>
<keyword evidence="5" id="KW-0472">Membrane</keyword>
<dbReference type="InterPro" id="IPR017871">
    <property type="entry name" value="ABC_transporter-like_CS"/>
</dbReference>
<comment type="caution">
    <text evidence="7">The sequence shown here is derived from an EMBL/GenBank/DDBJ whole genome shotgun (WGS) entry which is preliminary data.</text>
</comment>
<evidence type="ECO:0000313" key="7">
    <source>
        <dbReference type="EMBL" id="KAF5312007.1"/>
    </source>
</evidence>
<feature type="transmembrane region" description="Helical" evidence="5">
    <location>
        <begin position="1124"/>
        <end position="1150"/>
    </location>
</feature>
<dbReference type="SMART" id="SM00382">
    <property type="entry name" value="AAA"/>
    <property type="match status" value="2"/>
</dbReference>
<feature type="transmembrane region" description="Helical" evidence="5">
    <location>
        <begin position="235"/>
        <end position="256"/>
    </location>
</feature>
<feature type="domain" description="ABC transporter" evidence="6">
    <location>
        <begin position="1275"/>
        <end position="1503"/>
    </location>
</feature>
<proteinExistence type="predicted"/>
<evidence type="ECO:0000256" key="1">
    <source>
        <dbReference type="ARBA" id="ARBA00022448"/>
    </source>
</evidence>
<dbReference type="EMBL" id="JAACJJ010000056">
    <property type="protein sequence ID" value="KAF5312007.1"/>
    <property type="molecule type" value="Genomic_DNA"/>
</dbReference>